<keyword evidence="2" id="KW-1185">Reference proteome</keyword>
<organism evidence="1 2">
    <name type="scientific">Pristionchus pacificus</name>
    <name type="common">Parasitic nematode worm</name>
    <dbReference type="NCBI Taxonomy" id="54126"/>
    <lineage>
        <taxon>Eukaryota</taxon>
        <taxon>Metazoa</taxon>
        <taxon>Ecdysozoa</taxon>
        <taxon>Nematoda</taxon>
        <taxon>Chromadorea</taxon>
        <taxon>Rhabditida</taxon>
        <taxon>Rhabditina</taxon>
        <taxon>Diplogasteromorpha</taxon>
        <taxon>Diplogasteroidea</taxon>
        <taxon>Neodiplogasteridae</taxon>
        <taxon>Pristionchus</taxon>
    </lineage>
</organism>
<dbReference type="EnsemblMetazoa" id="PPA34427.1">
    <property type="protein sequence ID" value="PPA34427.1"/>
    <property type="gene ID" value="WBGene00272796"/>
</dbReference>
<gene>
    <name evidence="1" type="primary">WBGene00272796</name>
</gene>
<reference evidence="2" key="1">
    <citation type="journal article" date="2008" name="Nat. Genet.">
        <title>The Pristionchus pacificus genome provides a unique perspective on nematode lifestyle and parasitism.</title>
        <authorList>
            <person name="Dieterich C."/>
            <person name="Clifton S.W."/>
            <person name="Schuster L.N."/>
            <person name="Chinwalla A."/>
            <person name="Delehaunty K."/>
            <person name="Dinkelacker I."/>
            <person name="Fulton L."/>
            <person name="Fulton R."/>
            <person name="Godfrey J."/>
            <person name="Minx P."/>
            <person name="Mitreva M."/>
            <person name="Roeseler W."/>
            <person name="Tian H."/>
            <person name="Witte H."/>
            <person name="Yang S.P."/>
            <person name="Wilson R.K."/>
            <person name="Sommer R.J."/>
        </authorList>
    </citation>
    <scope>NUCLEOTIDE SEQUENCE [LARGE SCALE GENOMIC DNA]</scope>
    <source>
        <strain evidence="2">PS312</strain>
    </source>
</reference>
<dbReference type="Proteomes" id="UP000005239">
    <property type="component" value="Unassembled WGS sequence"/>
</dbReference>
<protein>
    <submittedName>
        <fullName evidence="1">Uncharacterized protein</fullName>
    </submittedName>
</protein>
<evidence type="ECO:0000313" key="2">
    <source>
        <dbReference type="Proteomes" id="UP000005239"/>
    </source>
</evidence>
<accession>A0A8R1UMH8</accession>
<proteinExistence type="predicted"/>
<dbReference type="AlphaFoldDB" id="A0A2A6B327"/>
<reference evidence="1" key="2">
    <citation type="submission" date="2022-06" db="UniProtKB">
        <authorList>
            <consortium name="EnsemblMetazoa"/>
        </authorList>
    </citation>
    <scope>IDENTIFICATION</scope>
    <source>
        <strain evidence="1">PS312</strain>
    </source>
</reference>
<accession>A0A2A6B327</accession>
<evidence type="ECO:0000313" key="1">
    <source>
        <dbReference type="EnsemblMetazoa" id="PPA34427.1"/>
    </source>
</evidence>
<name>A0A2A6B327_PRIPA</name>
<sequence length="177" mass="17574">MLVVVGEEVVGAVEVVVAAGVVVVNTLVVVVKGIVVVRVGVLVDVVDSVATVLVDAVAVIGADVVEIIVVTDCVEVGEAMGPTGDEIGALVDVLVLVPLVVVVTIVGASEYSALVTFDDKDGTVLLPVVEVISAGEVSVGLGGLVSDTVEGEVIEPVDVSVDVVVGVEDTGGVVPVD</sequence>